<organism evidence="1 2">
    <name type="scientific">Oidiodendron maius (strain Zn)</name>
    <dbReference type="NCBI Taxonomy" id="913774"/>
    <lineage>
        <taxon>Eukaryota</taxon>
        <taxon>Fungi</taxon>
        <taxon>Dikarya</taxon>
        <taxon>Ascomycota</taxon>
        <taxon>Pezizomycotina</taxon>
        <taxon>Leotiomycetes</taxon>
        <taxon>Leotiomycetes incertae sedis</taxon>
        <taxon>Myxotrichaceae</taxon>
        <taxon>Oidiodendron</taxon>
    </lineage>
</organism>
<evidence type="ECO:0000313" key="2">
    <source>
        <dbReference type="Proteomes" id="UP000054321"/>
    </source>
</evidence>
<dbReference type="AlphaFoldDB" id="A0A0C3H6Z4"/>
<protein>
    <submittedName>
        <fullName evidence="1">Uncharacterized protein</fullName>
    </submittedName>
</protein>
<gene>
    <name evidence="1" type="ORF">OIDMADRAFT_51901</name>
</gene>
<accession>A0A0C3H6Z4</accession>
<proteinExistence type="predicted"/>
<evidence type="ECO:0000313" key="1">
    <source>
        <dbReference type="EMBL" id="KIN03971.1"/>
    </source>
</evidence>
<dbReference type="Proteomes" id="UP000054321">
    <property type="component" value="Unassembled WGS sequence"/>
</dbReference>
<keyword evidence="2" id="KW-1185">Reference proteome</keyword>
<dbReference type="InParanoid" id="A0A0C3H6Z4"/>
<reference evidence="2" key="2">
    <citation type="submission" date="2015-01" db="EMBL/GenBank/DDBJ databases">
        <title>Evolutionary Origins and Diversification of the Mycorrhizal Mutualists.</title>
        <authorList>
            <consortium name="DOE Joint Genome Institute"/>
            <consortium name="Mycorrhizal Genomics Consortium"/>
            <person name="Kohler A."/>
            <person name="Kuo A."/>
            <person name="Nagy L.G."/>
            <person name="Floudas D."/>
            <person name="Copeland A."/>
            <person name="Barry K.W."/>
            <person name="Cichocki N."/>
            <person name="Veneault-Fourrey C."/>
            <person name="LaButti K."/>
            <person name="Lindquist E.A."/>
            <person name="Lipzen A."/>
            <person name="Lundell T."/>
            <person name="Morin E."/>
            <person name="Murat C."/>
            <person name="Riley R."/>
            <person name="Ohm R."/>
            <person name="Sun H."/>
            <person name="Tunlid A."/>
            <person name="Henrissat B."/>
            <person name="Grigoriev I.V."/>
            <person name="Hibbett D.S."/>
            <person name="Martin F."/>
        </authorList>
    </citation>
    <scope>NUCLEOTIDE SEQUENCE [LARGE SCALE GENOMIC DNA]</scope>
    <source>
        <strain evidence="2">Zn</strain>
    </source>
</reference>
<reference evidence="1 2" key="1">
    <citation type="submission" date="2014-04" db="EMBL/GenBank/DDBJ databases">
        <authorList>
            <consortium name="DOE Joint Genome Institute"/>
            <person name="Kuo A."/>
            <person name="Martino E."/>
            <person name="Perotto S."/>
            <person name="Kohler A."/>
            <person name="Nagy L.G."/>
            <person name="Floudas D."/>
            <person name="Copeland A."/>
            <person name="Barry K.W."/>
            <person name="Cichocki N."/>
            <person name="Veneault-Fourrey C."/>
            <person name="LaButti K."/>
            <person name="Lindquist E.A."/>
            <person name="Lipzen A."/>
            <person name="Lundell T."/>
            <person name="Morin E."/>
            <person name="Murat C."/>
            <person name="Sun H."/>
            <person name="Tunlid A."/>
            <person name="Henrissat B."/>
            <person name="Grigoriev I.V."/>
            <person name="Hibbett D.S."/>
            <person name="Martin F."/>
            <person name="Nordberg H.P."/>
            <person name="Cantor M.N."/>
            <person name="Hua S.X."/>
        </authorList>
    </citation>
    <scope>NUCLEOTIDE SEQUENCE [LARGE SCALE GENOMIC DNA]</scope>
    <source>
        <strain evidence="1 2">Zn</strain>
    </source>
</reference>
<dbReference type="HOGENOM" id="CLU_1960222_0_0_1"/>
<dbReference type="EMBL" id="KN832873">
    <property type="protein sequence ID" value="KIN03971.1"/>
    <property type="molecule type" value="Genomic_DNA"/>
</dbReference>
<name>A0A0C3H6Z4_OIDMZ</name>
<sequence>MIYLPSGYGGTHYGIPLEQMGPETTSCANYRDELYVVASTLPPGATSPMDSETAPSEWVVNMCGKKLTLCNGASRLCQTARSLRDATIMYAASSTTDAYLQGGDFSPRQPAAFGCAGLRTKRKGLTED</sequence>